<dbReference type="Proteomes" id="UP001180724">
    <property type="component" value="Unassembled WGS sequence"/>
</dbReference>
<dbReference type="PANTHER" id="PTHR42718:SF9">
    <property type="entry name" value="MAJOR FACILITATOR SUPERFAMILY MULTIDRUG TRANSPORTER MFSC"/>
    <property type="match status" value="1"/>
</dbReference>
<feature type="transmembrane region" description="Helical" evidence="9">
    <location>
        <begin position="405"/>
        <end position="423"/>
    </location>
</feature>
<sequence>MPELTHRRRLLVLAICCMSLLIVSIDNTILNVALPSMQRDLHASTSGLQWAIDAYTLVLAALLMLAGSTADRIGRKRVFLTGLVVFTLGSLLCSLAPDLSSLVVFRMIQAVGGSMLNPVAMSIITNTFTDPRERARAIGVWGAVVGISMAAGPLVGGLLVESVGWRSVFWVNLPVGVAALLLTLRFVPESRAPKARRPDPLGQLLVIVLFGSLTYAIIEAPNAGLATVLPFAAVALAALLGLLYYEPRRTEPLIDLRFFRSAPFSGATVIAISAFAALGGFLFLSTLYLQNVRGLSALHAGLWMLPMAVPTFLCAPLSGRLVGSRGPRLPLLIAGGAMTVSGVLFAAFEAETSNVTLFLGYVLFGVGFGFVNAPITNTAVSGMPRAQAGVAAAVASTSRQLGQTLGVAVVGAVLAAGVGASAYRDTFVSAARPGWWILAACGLAVLVLGALTTGHWAHRTAERTADRLKSPEVREATRPGV</sequence>
<feature type="transmembrane region" description="Helical" evidence="9">
    <location>
        <begin position="329"/>
        <end position="348"/>
    </location>
</feature>
<evidence type="ECO:0000259" key="10">
    <source>
        <dbReference type="PROSITE" id="PS50850"/>
    </source>
</evidence>
<feature type="transmembrane region" description="Helical" evidence="9">
    <location>
        <begin position="48"/>
        <end position="66"/>
    </location>
</feature>
<dbReference type="Gene3D" id="1.20.1720.10">
    <property type="entry name" value="Multidrug resistance protein D"/>
    <property type="match status" value="1"/>
</dbReference>
<keyword evidence="4" id="KW-1003">Cell membrane</keyword>
<dbReference type="Pfam" id="PF07690">
    <property type="entry name" value="MFS_1"/>
    <property type="match status" value="1"/>
</dbReference>
<feature type="transmembrane region" description="Helical" evidence="9">
    <location>
        <begin position="354"/>
        <end position="375"/>
    </location>
</feature>
<dbReference type="RefSeq" id="WP_311574378.1">
    <property type="nucleotide sequence ID" value="NZ_JAVRFH010000019.1"/>
</dbReference>
<dbReference type="Gene3D" id="1.20.1250.20">
    <property type="entry name" value="MFS general substrate transporter like domains"/>
    <property type="match status" value="1"/>
</dbReference>
<feature type="transmembrane region" description="Helical" evidence="9">
    <location>
        <begin position="168"/>
        <end position="188"/>
    </location>
</feature>
<organism evidence="11 12">
    <name type="scientific">Streptomyces lancefieldiae</name>
    <dbReference type="NCBI Taxonomy" id="3075520"/>
    <lineage>
        <taxon>Bacteria</taxon>
        <taxon>Bacillati</taxon>
        <taxon>Actinomycetota</taxon>
        <taxon>Actinomycetes</taxon>
        <taxon>Kitasatosporales</taxon>
        <taxon>Streptomycetaceae</taxon>
        <taxon>Streptomyces</taxon>
    </lineage>
</organism>
<evidence type="ECO:0000256" key="8">
    <source>
        <dbReference type="ARBA" id="ARBA00023251"/>
    </source>
</evidence>
<evidence type="ECO:0000313" key="11">
    <source>
        <dbReference type="EMBL" id="MDT0612502.1"/>
    </source>
</evidence>
<dbReference type="PANTHER" id="PTHR42718">
    <property type="entry name" value="MAJOR FACILITATOR SUPERFAMILY MULTIDRUG TRANSPORTER MFSC"/>
    <property type="match status" value="1"/>
</dbReference>
<evidence type="ECO:0000256" key="5">
    <source>
        <dbReference type="ARBA" id="ARBA00022692"/>
    </source>
</evidence>
<dbReference type="PROSITE" id="PS50850">
    <property type="entry name" value="MFS"/>
    <property type="match status" value="1"/>
</dbReference>
<keyword evidence="3" id="KW-0813">Transport</keyword>
<keyword evidence="12" id="KW-1185">Reference proteome</keyword>
<feature type="transmembrane region" description="Helical" evidence="9">
    <location>
        <begin position="78"/>
        <end position="97"/>
    </location>
</feature>
<evidence type="ECO:0000313" key="12">
    <source>
        <dbReference type="Proteomes" id="UP001180724"/>
    </source>
</evidence>
<accession>A0ABU3AQN0</accession>
<gene>
    <name evidence="11" type="ORF">RM812_20140</name>
</gene>
<comment type="similarity">
    <text evidence="2">Belongs to the major facilitator superfamily. EmrB family.</text>
</comment>
<keyword evidence="6 9" id="KW-1133">Transmembrane helix</keyword>
<keyword evidence="7 9" id="KW-0472">Membrane</keyword>
<comment type="caution">
    <text evidence="11">The sequence shown here is derived from an EMBL/GenBank/DDBJ whole genome shotgun (WGS) entry which is preliminary data.</text>
</comment>
<comment type="subcellular location">
    <subcellularLocation>
        <location evidence="1">Cell membrane</location>
        <topology evidence="1">Multi-pass membrane protein</topology>
    </subcellularLocation>
</comment>
<feature type="transmembrane region" description="Helical" evidence="9">
    <location>
        <begin position="435"/>
        <end position="457"/>
    </location>
</feature>
<evidence type="ECO:0000256" key="7">
    <source>
        <dbReference type="ARBA" id="ARBA00023136"/>
    </source>
</evidence>
<evidence type="ECO:0000256" key="3">
    <source>
        <dbReference type="ARBA" id="ARBA00022448"/>
    </source>
</evidence>
<dbReference type="InterPro" id="IPR004638">
    <property type="entry name" value="EmrB-like"/>
</dbReference>
<dbReference type="CDD" id="cd17321">
    <property type="entry name" value="MFS_MMR_MDR_like"/>
    <property type="match status" value="1"/>
</dbReference>
<dbReference type="InterPro" id="IPR011701">
    <property type="entry name" value="MFS"/>
</dbReference>
<dbReference type="SUPFAM" id="SSF103473">
    <property type="entry name" value="MFS general substrate transporter"/>
    <property type="match status" value="1"/>
</dbReference>
<feature type="transmembrane region" description="Helical" evidence="9">
    <location>
        <begin position="224"/>
        <end position="245"/>
    </location>
</feature>
<feature type="domain" description="Major facilitator superfamily (MFS) profile" evidence="10">
    <location>
        <begin position="12"/>
        <end position="457"/>
    </location>
</feature>
<proteinExistence type="inferred from homology"/>
<dbReference type="PRINTS" id="PR01036">
    <property type="entry name" value="TCRTETB"/>
</dbReference>
<feature type="transmembrane region" description="Helical" evidence="9">
    <location>
        <begin position="295"/>
        <end position="317"/>
    </location>
</feature>
<evidence type="ECO:0000256" key="1">
    <source>
        <dbReference type="ARBA" id="ARBA00004651"/>
    </source>
</evidence>
<dbReference type="EMBL" id="JAVRFH010000019">
    <property type="protein sequence ID" value="MDT0612502.1"/>
    <property type="molecule type" value="Genomic_DNA"/>
</dbReference>
<dbReference type="InterPro" id="IPR036259">
    <property type="entry name" value="MFS_trans_sf"/>
</dbReference>
<reference evidence="11" key="1">
    <citation type="submission" date="2024-05" db="EMBL/GenBank/DDBJ databases">
        <title>30 novel species of actinomycetes from the DSMZ collection.</title>
        <authorList>
            <person name="Nouioui I."/>
        </authorList>
    </citation>
    <scope>NUCLEOTIDE SEQUENCE</scope>
    <source>
        <strain evidence="11">DSM 40712</strain>
    </source>
</reference>
<evidence type="ECO:0000256" key="4">
    <source>
        <dbReference type="ARBA" id="ARBA00022475"/>
    </source>
</evidence>
<feature type="transmembrane region" description="Helical" evidence="9">
    <location>
        <begin position="137"/>
        <end position="156"/>
    </location>
</feature>
<evidence type="ECO:0000256" key="2">
    <source>
        <dbReference type="ARBA" id="ARBA00008537"/>
    </source>
</evidence>
<name>A0ABU3AQN0_9ACTN</name>
<keyword evidence="8" id="KW-0046">Antibiotic resistance</keyword>
<feature type="transmembrane region" description="Helical" evidence="9">
    <location>
        <begin position="266"/>
        <end position="289"/>
    </location>
</feature>
<keyword evidence="5 9" id="KW-0812">Transmembrane</keyword>
<protein>
    <submittedName>
        <fullName evidence="11">MFS transporter</fullName>
    </submittedName>
</protein>
<dbReference type="InterPro" id="IPR020846">
    <property type="entry name" value="MFS_dom"/>
</dbReference>
<dbReference type="NCBIfam" id="TIGR00711">
    <property type="entry name" value="efflux_EmrB"/>
    <property type="match status" value="1"/>
</dbReference>
<evidence type="ECO:0000256" key="9">
    <source>
        <dbReference type="SAM" id="Phobius"/>
    </source>
</evidence>
<feature type="transmembrane region" description="Helical" evidence="9">
    <location>
        <begin position="103"/>
        <end position="125"/>
    </location>
</feature>
<evidence type="ECO:0000256" key="6">
    <source>
        <dbReference type="ARBA" id="ARBA00022989"/>
    </source>
</evidence>
<feature type="transmembrane region" description="Helical" evidence="9">
    <location>
        <begin position="200"/>
        <end position="218"/>
    </location>
</feature>